<keyword evidence="5 11" id="KW-0862">Zinc</keyword>
<feature type="binding site" evidence="11">
    <location>
        <position position="206"/>
    </location>
    <ligand>
        <name>Zn(2+)</name>
        <dbReference type="ChEBI" id="CHEBI:29105"/>
    </ligand>
</feature>
<keyword evidence="6" id="KW-0805">Transcription regulation</keyword>
<dbReference type="SUPFAM" id="SSF49417">
    <property type="entry name" value="p53-like transcription factors"/>
    <property type="match status" value="1"/>
</dbReference>
<evidence type="ECO:0000313" key="13">
    <source>
        <dbReference type="EMBL" id="AEE61613.1"/>
    </source>
</evidence>
<dbReference type="GO" id="GO:0006915">
    <property type="term" value="P:apoptotic process"/>
    <property type="evidence" value="ECO:0007669"/>
    <property type="project" value="UniProtKB-KW"/>
</dbReference>
<evidence type="ECO:0000256" key="8">
    <source>
        <dbReference type="ARBA" id="ARBA00023159"/>
    </source>
</evidence>
<dbReference type="GO" id="GO:0005634">
    <property type="term" value="C:nucleus"/>
    <property type="evidence" value="ECO:0007669"/>
    <property type="project" value="UniProtKB-SubCell"/>
</dbReference>
<dbReference type="InterPro" id="IPR008967">
    <property type="entry name" value="p53-like_TF_DNA-bd_sf"/>
</dbReference>
<reference evidence="13" key="1">
    <citation type="journal article" date="2012" name="Insect Biochem. Mol. Biol.">
        <title>Transcriptome and full-length cDNA resources for the mountain pine beetle, Dendroctonus ponderosae Hopkins, a major insect pest of pine forests.</title>
        <authorList>
            <person name="Keeling C.I."/>
            <person name="Henderson H."/>
            <person name="Li M."/>
            <person name="Yuen M."/>
            <person name="Clark E.L."/>
            <person name="Fraser J.D."/>
            <person name="Huber D.P."/>
            <person name="Liao N.Y."/>
            <person name="Roderick Docking T."/>
            <person name="Birol I."/>
            <person name="Chan S.K."/>
            <person name="Taylor G.A."/>
            <person name="Palmquist D."/>
            <person name="Jones S.J."/>
            <person name="Bohlmann J."/>
        </authorList>
    </citation>
    <scope>NUCLEOTIDE SEQUENCE</scope>
    <source>
        <tissue evidence="13">Whole larvae</tissue>
    </source>
</reference>
<accession>J3JTU1</accession>
<feature type="binding site" evidence="11">
    <location>
        <position position="140"/>
    </location>
    <ligand>
        <name>Zn(2+)</name>
        <dbReference type="ChEBI" id="CHEBI:29105"/>
    </ligand>
</feature>
<name>J3JTU1_DENPD</name>
<comment type="subcellular location">
    <subcellularLocation>
        <location evidence="1">Nucleus</location>
    </subcellularLocation>
</comment>
<evidence type="ECO:0000256" key="10">
    <source>
        <dbReference type="ARBA" id="ARBA00023242"/>
    </source>
</evidence>
<organism evidence="13">
    <name type="scientific">Dendroctonus ponderosae</name>
    <name type="common">Mountain pine beetle</name>
    <dbReference type="NCBI Taxonomy" id="77166"/>
    <lineage>
        <taxon>Eukaryota</taxon>
        <taxon>Metazoa</taxon>
        <taxon>Ecdysozoa</taxon>
        <taxon>Arthropoda</taxon>
        <taxon>Hexapoda</taxon>
        <taxon>Insecta</taxon>
        <taxon>Pterygota</taxon>
        <taxon>Neoptera</taxon>
        <taxon>Endopterygota</taxon>
        <taxon>Coleoptera</taxon>
        <taxon>Polyphaga</taxon>
        <taxon>Cucujiformia</taxon>
        <taxon>Curculionidae</taxon>
        <taxon>Scolytinae</taxon>
        <taxon>Dendroctonus</taxon>
    </lineage>
</organism>
<dbReference type="GO" id="GO:0046872">
    <property type="term" value="F:metal ion binding"/>
    <property type="evidence" value="ECO:0007669"/>
    <property type="project" value="UniProtKB-KW"/>
</dbReference>
<comment type="cofactor">
    <cofactor evidence="11">
        <name>Zn(2+)</name>
        <dbReference type="ChEBI" id="CHEBI:29105"/>
    </cofactor>
    <text evidence="11">Binds 1 zinc ion per subunit.</text>
</comment>
<dbReference type="PRINTS" id="PR00386">
    <property type="entry name" value="P53SUPPRESSR"/>
</dbReference>
<evidence type="ECO:0000256" key="5">
    <source>
        <dbReference type="ARBA" id="ARBA00022833"/>
    </source>
</evidence>
<dbReference type="Pfam" id="PF00870">
    <property type="entry name" value="P53"/>
    <property type="match status" value="1"/>
</dbReference>
<feature type="binding site" evidence="11">
    <location>
        <position position="210"/>
    </location>
    <ligand>
        <name>Zn(2+)</name>
        <dbReference type="ChEBI" id="CHEBI:29105"/>
    </ligand>
</feature>
<evidence type="ECO:0000256" key="1">
    <source>
        <dbReference type="ARBA" id="ARBA00004123"/>
    </source>
</evidence>
<evidence type="ECO:0000256" key="4">
    <source>
        <dbReference type="ARBA" id="ARBA00022723"/>
    </source>
</evidence>
<dbReference type="PANTHER" id="PTHR11447">
    <property type="entry name" value="CELLULAR TUMOR ANTIGEN P53"/>
    <property type="match status" value="1"/>
</dbReference>
<keyword evidence="9" id="KW-0804">Transcription</keyword>
<keyword evidence="10" id="KW-0539">Nucleus</keyword>
<dbReference type="CDD" id="cd08367">
    <property type="entry name" value="P53"/>
    <property type="match status" value="1"/>
</dbReference>
<feature type="binding site" evidence="11">
    <location>
        <position position="143"/>
    </location>
    <ligand>
        <name>Zn(2+)</name>
        <dbReference type="ChEBI" id="CHEBI:29105"/>
    </ligand>
</feature>
<dbReference type="PANTHER" id="PTHR11447:SF16">
    <property type="entry name" value="P53 PROTEIN LONG FORM VARIANT 1"/>
    <property type="match status" value="1"/>
</dbReference>
<keyword evidence="4 11" id="KW-0479">Metal-binding</keyword>
<feature type="domain" description="p53 DNA-binding" evidence="12">
    <location>
        <begin position="66"/>
        <end position="256"/>
    </location>
</feature>
<dbReference type="Gene3D" id="2.60.40.720">
    <property type="match status" value="1"/>
</dbReference>
<evidence type="ECO:0000256" key="6">
    <source>
        <dbReference type="ARBA" id="ARBA00023015"/>
    </source>
</evidence>
<protein>
    <recommendedName>
        <fullName evidence="12">p53 DNA-binding domain-containing protein</fullName>
    </recommendedName>
</protein>
<evidence type="ECO:0000256" key="7">
    <source>
        <dbReference type="ARBA" id="ARBA00023125"/>
    </source>
</evidence>
<evidence type="ECO:0000256" key="2">
    <source>
        <dbReference type="ARBA" id="ARBA00006167"/>
    </source>
</evidence>
<dbReference type="AlphaFoldDB" id="J3JTU1"/>
<dbReference type="GO" id="GO:0000978">
    <property type="term" value="F:RNA polymerase II cis-regulatory region sequence-specific DNA binding"/>
    <property type="evidence" value="ECO:0007669"/>
    <property type="project" value="TreeGrafter"/>
</dbReference>
<dbReference type="GO" id="GO:0000981">
    <property type="term" value="F:DNA-binding transcription factor activity, RNA polymerase II-specific"/>
    <property type="evidence" value="ECO:0007669"/>
    <property type="project" value="TreeGrafter"/>
</dbReference>
<sequence>MSLSQISGLSDIIPDVEKFIAENGMIDDVSHLMEDESQETDHDQEEYCKPLLVELYPPEQPLHLTNEEYEGPFNFEVLVLHEEKTPWEYSTKLNKIYITQNLKFPMAFSVEPRPKNKKLFVRLTPVFSQSQYFHEIVHRCVMHQRPQDGSNKDLPAHVHQHVVRCTNEQTAYFGDYTEGTRLSVVVPLQEPQHGTDLIKEFYYFVCVNSCALGMNRRPIELVFTLEDQEGEVFGRRVIAAKICSCPKRDRAKDEKEFKRSQVPSGKRIKLDSDKRVFKLSGTIIGKENYLHVLKVAKDRMAA</sequence>
<evidence type="ECO:0000256" key="9">
    <source>
        <dbReference type="ARBA" id="ARBA00023163"/>
    </source>
</evidence>
<dbReference type="OrthoDB" id="5915660at2759"/>
<dbReference type="InterPro" id="IPR012346">
    <property type="entry name" value="p53/RUNT-type_TF_DNA-bd_sf"/>
</dbReference>
<dbReference type="EMBL" id="BT126650">
    <property type="protein sequence ID" value="AEE61613.1"/>
    <property type="molecule type" value="mRNA"/>
</dbReference>
<proteinExistence type="evidence at transcript level"/>
<keyword evidence="3" id="KW-0053">Apoptosis</keyword>
<keyword evidence="7" id="KW-0238">DNA-binding</keyword>
<dbReference type="InterPro" id="IPR011615">
    <property type="entry name" value="p53_DNA-bd"/>
</dbReference>
<keyword evidence="8" id="KW-0010">Activator</keyword>
<evidence type="ECO:0000259" key="12">
    <source>
        <dbReference type="Pfam" id="PF00870"/>
    </source>
</evidence>
<evidence type="ECO:0000256" key="3">
    <source>
        <dbReference type="ARBA" id="ARBA00022703"/>
    </source>
</evidence>
<evidence type="ECO:0000256" key="11">
    <source>
        <dbReference type="PIRSR" id="PIRSR602117-1"/>
    </source>
</evidence>
<dbReference type="InterPro" id="IPR002117">
    <property type="entry name" value="p53_tumour_suppressor"/>
</dbReference>
<comment type="similarity">
    <text evidence="2">Belongs to the p53 family.</text>
</comment>